<proteinExistence type="predicted"/>
<dbReference type="EMBL" id="CH473955">
    <property type="protein sequence ID" value="EDM10420.1"/>
    <property type="molecule type" value="Genomic_DNA"/>
</dbReference>
<accession>A6I5W2</accession>
<organism evidence="1 2">
    <name type="scientific">Rattus norvegicus</name>
    <name type="common">Rat</name>
    <dbReference type="NCBI Taxonomy" id="10116"/>
    <lineage>
        <taxon>Eukaryota</taxon>
        <taxon>Metazoa</taxon>
        <taxon>Chordata</taxon>
        <taxon>Craniata</taxon>
        <taxon>Vertebrata</taxon>
        <taxon>Euteleostomi</taxon>
        <taxon>Mammalia</taxon>
        <taxon>Eutheria</taxon>
        <taxon>Euarchontoglires</taxon>
        <taxon>Glires</taxon>
        <taxon>Rodentia</taxon>
        <taxon>Myomorpha</taxon>
        <taxon>Muroidea</taxon>
        <taxon>Muridae</taxon>
        <taxon>Murinae</taxon>
        <taxon>Rattus</taxon>
    </lineage>
</organism>
<reference evidence="2" key="1">
    <citation type="submission" date="2005-09" db="EMBL/GenBank/DDBJ databases">
        <authorList>
            <person name="Mural R.J."/>
            <person name="Li P.W."/>
            <person name="Adams M.D."/>
            <person name="Amanatides P.G."/>
            <person name="Baden-Tillson H."/>
            <person name="Barnstead M."/>
            <person name="Chin S.H."/>
            <person name="Dew I."/>
            <person name="Evans C.A."/>
            <person name="Ferriera S."/>
            <person name="Flanigan M."/>
            <person name="Fosler C."/>
            <person name="Glodek A."/>
            <person name="Gu Z."/>
            <person name="Holt R.A."/>
            <person name="Jennings D."/>
            <person name="Kraft C.L."/>
            <person name="Lu F."/>
            <person name="Nguyen T."/>
            <person name="Nusskern D.R."/>
            <person name="Pfannkoch C.M."/>
            <person name="Sitter C."/>
            <person name="Sutton G.G."/>
            <person name="Venter J.C."/>
            <person name="Wang Z."/>
            <person name="Woodage T."/>
            <person name="Zheng X.H."/>
            <person name="Zhong F."/>
        </authorList>
    </citation>
    <scope>NUCLEOTIDE SEQUENCE [LARGE SCALE GENOMIC DNA]</scope>
    <source>
        <strain>BN</strain>
        <strain evidence="2">Sprague-Dawley</strain>
    </source>
</reference>
<sequence>MSKRDILYFFLCPQKKLSWKTRPAVFITVGIFSFSFPGHQTYREKSSI</sequence>
<dbReference type="Proteomes" id="UP000234681">
    <property type="component" value="Chromosome 2"/>
</dbReference>
<evidence type="ECO:0000313" key="1">
    <source>
        <dbReference type="EMBL" id="EDM10420.1"/>
    </source>
</evidence>
<protein>
    <submittedName>
        <fullName evidence="1">RCG44628</fullName>
    </submittedName>
</protein>
<gene>
    <name evidence="1" type="ORF">rCG_44628</name>
</gene>
<dbReference type="AlphaFoldDB" id="A6I5W2"/>
<name>A6I5W2_RAT</name>
<evidence type="ECO:0000313" key="2">
    <source>
        <dbReference type="Proteomes" id="UP000234681"/>
    </source>
</evidence>